<gene>
    <name evidence="2" type="ORF">EEDITHA_LOCUS12367</name>
</gene>
<dbReference type="InterPro" id="IPR036691">
    <property type="entry name" value="Endo/exonu/phosph_ase_sf"/>
</dbReference>
<dbReference type="Pfam" id="PF03372">
    <property type="entry name" value="Exo_endo_phos"/>
    <property type="match status" value="1"/>
</dbReference>
<dbReference type="AlphaFoldDB" id="A0AAU9UD42"/>
<organism evidence="2 3">
    <name type="scientific">Euphydryas editha</name>
    <name type="common">Edith's checkerspot</name>
    <dbReference type="NCBI Taxonomy" id="104508"/>
    <lineage>
        <taxon>Eukaryota</taxon>
        <taxon>Metazoa</taxon>
        <taxon>Ecdysozoa</taxon>
        <taxon>Arthropoda</taxon>
        <taxon>Hexapoda</taxon>
        <taxon>Insecta</taxon>
        <taxon>Pterygota</taxon>
        <taxon>Neoptera</taxon>
        <taxon>Endopterygota</taxon>
        <taxon>Lepidoptera</taxon>
        <taxon>Glossata</taxon>
        <taxon>Ditrysia</taxon>
        <taxon>Papilionoidea</taxon>
        <taxon>Nymphalidae</taxon>
        <taxon>Nymphalinae</taxon>
        <taxon>Euphydryas</taxon>
    </lineage>
</organism>
<dbReference type="GO" id="GO:0003824">
    <property type="term" value="F:catalytic activity"/>
    <property type="evidence" value="ECO:0007669"/>
    <property type="project" value="InterPro"/>
</dbReference>
<evidence type="ECO:0000259" key="1">
    <source>
        <dbReference type="Pfam" id="PF03372"/>
    </source>
</evidence>
<name>A0AAU9UD42_EUPED</name>
<dbReference type="Proteomes" id="UP001153954">
    <property type="component" value="Unassembled WGS sequence"/>
</dbReference>
<dbReference type="EMBL" id="CAKOGL010000017">
    <property type="protein sequence ID" value="CAH2097103.1"/>
    <property type="molecule type" value="Genomic_DNA"/>
</dbReference>
<dbReference type="PANTHER" id="PTHR33776:SF3">
    <property type="entry name" value="PHD-TYPE DOMAIN-CONTAINING PROTEIN"/>
    <property type="match status" value="1"/>
</dbReference>
<evidence type="ECO:0000313" key="2">
    <source>
        <dbReference type="EMBL" id="CAH2097103.1"/>
    </source>
</evidence>
<reference evidence="2" key="1">
    <citation type="submission" date="2022-03" db="EMBL/GenBank/DDBJ databases">
        <authorList>
            <person name="Tunstrom K."/>
        </authorList>
    </citation>
    <scope>NUCLEOTIDE SEQUENCE</scope>
</reference>
<dbReference type="InterPro" id="IPR005135">
    <property type="entry name" value="Endo/exonuclease/phosphatase"/>
</dbReference>
<sequence>MNRIQNDIDSFHIAESAVCDIEECRTRIPNSNIGFKVLQQNIRSIKRNISGILPLIVRSGVNWDCIVLTECWLPSNPNVAGLTGYNHFASTNNKSQNEGVVIYYRNDLYISIKEPQLSEANCLAMFPDRNTVALAIYRPPGYRNINNFINSLNDLLSSCASLQNVILLGDINIDICENSMDPNSSIYLEMLAYHGILPAHTIATHGKTCLDHVMLRTKLPACSLVFHTSLTDHNSVALSITTRLRHKPMKVIKRINHPNLAKDLSNMDFSHLYTLKDANAATNYFIESLQTLITHNTIEIKTSSRKRLLKPWITPGIPKCLKNRDNLNKKLKKDPKNDILQVTYKRYRNHCSNLLKKLKQEYEKSQLLGANKNKKKLWKVIKEITYTEKLKDTPNELINTKDPLHSINFVNNYFANVGKSLAEQIKNTNNNFEPTVLKSCPSSFVLLPTDEDKINFKIQNEIAGELRIWIPEELYNQGVCAAMKSLFSFSFLISTI</sequence>
<evidence type="ECO:0000313" key="3">
    <source>
        <dbReference type="Proteomes" id="UP001153954"/>
    </source>
</evidence>
<proteinExistence type="predicted"/>
<dbReference type="Gene3D" id="3.60.10.10">
    <property type="entry name" value="Endonuclease/exonuclease/phosphatase"/>
    <property type="match status" value="1"/>
</dbReference>
<dbReference type="SUPFAM" id="SSF56219">
    <property type="entry name" value="DNase I-like"/>
    <property type="match status" value="1"/>
</dbReference>
<keyword evidence="3" id="KW-1185">Reference proteome</keyword>
<protein>
    <recommendedName>
        <fullName evidence="1">Endonuclease/exonuclease/phosphatase domain-containing protein</fullName>
    </recommendedName>
</protein>
<comment type="caution">
    <text evidence="2">The sequence shown here is derived from an EMBL/GenBank/DDBJ whole genome shotgun (WGS) entry which is preliminary data.</text>
</comment>
<dbReference type="PANTHER" id="PTHR33776">
    <property type="entry name" value="ENDO/EXONUCLEASE/PHOSPHATASE DOMAIN-CONTAINING PROTEIN"/>
    <property type="match status" value="1"/>
</dbReference>
<feature type="domain" description="Endonuclease/exonuclease/phosphatase" evidence="1">
    <location>
        <begin position="39"/>
        <end position="233"/>
    </location>
</feature>
<accession>A0AAU9UD42</accession>